<protein>
    <submittedName>
        <fullName evidence="1">Putative ovule protein</fullName>
    </submittedName>
</protein>
<dbReference type="AlphaFoldDB" id="A0A0V0HMN4"/>
<reference evidence="1" key="1">
    <citation type="submission" date="2015-12" db="EMBL/GenBank/DDBJ databases">
        <title>Gene expression during late stages of embryo sac development: a critical building block for successful pollen-pistil interactions.</title>
        <authorList>
            <person name="Liu Y."/>
            <person name="Joly V."/>
            <person name="Sabar M."/>
            <person name="Matton D.P."/>
        </authorList>
    </citation>
    <scope>NUCLEOTIDE SEQUENCE</scope>
</reference>
<organism evidence="1">
    <name type="scientific">Solanum chacoense</name>
    <name type="common">Chaco potato</name>
    <dbReference type="NCBI Taxonomy" id="4108"/>
    <lineage>
        <taxon>Eukaryota</taxon>
        <taxon>Viridiplantae</taxon>
        <taxon>Streptophyta</taxon>
        <taxon>Embryophyta</taxon>
        <taxon>Tracheophyta</taxon>
        <taxon>Spermatophyta</taxon>
        <taxon>Magnoliopsida</taxon>
        <taxon>eudicotyledons</taxon>
        <taxon>Gunneridae</taxon>
        <taxon>Pentapetalae</taxon>
        <taxon>asterids</taxon>
        <taxon>lamiids</taxon>
        <taxon>Solanales</taxon>
        <taxon>Solanaceae</taxon>
        <taxon>Solanoideae</taxon>
        <taxon>Solaneae</taxon>
        <taxon>Solanum</taxon>
    </lineage>
</organism>
<accession>A0A0V0HMN4</accession>
<dbReference type="EMBL" id="GEDG01017457">
    <property type="protein sequence ID" value="JAP21650.1"/>
    <property type="molecule type" value="Transcribed_RNA"/>
</dbReference>
<name>A0A0V0HMN4_SOLCH</name>
<evidence type="ECO:0000313" key="1">
    <source>
        <dbReference type="EMBL" id="JAP21650.1"/>
    </source>
</evidence>
<sequence length="67" mass="7928">MKLRTSFYQCKHLSGILKVWKQPIYLLGKVYVHSTLPRLHLWDLTGYVVINTCQEYHLVSTPPKKKK</sequence>
<proteinExistence type="predicted"/>